<name>A0A392U7F7_9FABA</name>
<protein>
    <submittedName>
        <fullName evidence="1">Uncharacterized protein</fullName>
    </submittedName>
</protein>
<dbReference type="Proteomes" id="UP000265520">
    <property type="component" value="Unassembled WGS sequence"/>
</dbReference>
<accession>A0A392U7F7</accession>
<sequence>ALVAFLCSGHVRCNGDNSAFFVMVLHLQVHYGGDRIECFQGWASQNAVV</sequence>
<dbReference type="EMBL" id="LXQA010756008">
    <property type="protein sequence ID" value="MCI69441.1"/>
    <property type="molecule type" value="Genomic_DNA"/>
</dbReference>
<proteinExistence type="predicted"/>
<evidence type="ECO:0000313" key="2">
    <source>
        <dbReference type="Proteomes" id="UP000265520"/>
    </source>
</evidence>
<comment type="caution">
    <text evidence="1">The sequence shown here is derived from an EMBL/GenBank/DDBJ whole genome shotgun (WGS) entry which is preliminary data.</text>
</comment>
<feature type="non-terminal residue" evidence="1">
    <location>
        <position position="1"/>
    </location>
</feature>
<reference evidence="1 2" key="1">
    <citation type="journal article" date="2018" name="Front. Plant Sci.">
        <title>Red Clover (Trifolium pratense) and Zigzag Clover (T. medium) - A Picture of Genomic Similarities and Differences.</title>
        <authorList>
            <person name="Dluhosova J."/>
            <person name="Istvanek J."/>
            <person name="Nedelnik J."/>
            <person name="Repkova J."/>
        </authorList>
    </citation>
    <scope>NUCLEOTIDE SEQUENCE [LARGE SCALE GENOMIC DNA]</scope>
    <source>
        <strain evidence="2">cv. 10/8</strain>
        <tissue evidence="1">Leaf</tissue>
    </source>
</reference>
<keyword evidence="2" id="KW-1185">Reference proteome</keyword>
<organism evidence="1 2">
    <name type="scientific">Trifolium medium</name>
    <dbReference type="NCBI Taxonomy" id="97028"/>
    <lineage>
        <taxon>Eukaryota</taxon>
        <taxon>Viridiplantae</taxon>
        <taxon>Streptophyta</taxon>
        <taxon>Embryophyta</taxon>
        <taxon>Tracheophyta</taxon>
        <taxon>Spermatophyta</taxon>
        <taxon>Magnoliopsida</taxon>
        <taxon>eudicotyledons</taxon>
        <taxon>Gunneridae</taxon>
        <taxon>Pentapetalae</taxon>
        <taxon>rosids</taxon>
        <taxon>fabids</taxon>
        <taxon>Fabales</taxon>
        <taxon>Fabaceae</taxon>
        <taxon>Papilionoideae</taxon>
        <taxon>50 kb inversion clade</taxon>
        <taxon>NPAAA clade</taxon>
        <taxon>Hologalegina</taxon>
        <taxon>IRL clade</taxon>
        <taxon>Trifolieae</taxon>
        <taxon>Trifolium</taxon>
    </lineage>
</organism>
<evidence type="ECO:0000313" key="1">
    <source>
        <dbReference type="EMBL" id="MCI69441.1"/>
    </source>
</evidence>
<dbReference type="AlphaFoldDB" id="A0A392U7F7"/>